<dbReference type="SUPFAM" id="SSF51905">
    <property type="entry name" value="FAD/NAD(P)-binding domain"/>
    <property type="match status" value="1"/>
</dbReference>
<dbReference type="GO" id="GO:0007264">
    <property type="term" value="P:small GTPase-mediated signal transduction"/>
    <property type="evidence" value="ECO:0007669"/>
    <property type="project" value="InterPro"/>
</dbReference>
<sequence length="569" mass="61434">MFYMTLTQPLWGPASPPTIYCNLTCTSISRPLTPPTIPTQPNPAMEPELEADSYDVVVIGTGLAESIAAAALAKAGKSVLHLDPNEYYAASQASLTLDELVQWSNDHSTPSTAGPSTGITELFTDASCTDLTPELEAQRRRYALSLFPAVLPSRGDLIDTLIKSDVSKYVSFRMLDSVCIWHDAPGDTGSPGDGRGPRGRVQRVPGSKEEVFKDKSVSLIEKRRLMKFLMFAAGDFETDDLLNGKEDQPLKQFLEDSFSLPAHLASSVMYAISHCTSPAEPTLPALRRTRRYLRSVGRYGPGAFLVGQYGGVGEVAQGFCRACAVFGGTYVLGPTASPSSVEIRDDSVVLQVQCHPQPITASHLISSPLHLPQSAQHTDIHSELNSIARCIAVLDALPPALKRPKVEGEEEESKEEDDTAIVVFPPEKEDGQVVRALIMGEGTGSCPAGRYVLYLSTRVDRAQDAKETLQPYLRRLAGVPLFESYHVSHHRQTTASASSAVSPSSPLVVLAPYAGREGLTEGLDWEAEQGKRAYDAVMGIGEGVRGFFENDAGEGEGEADEEGDEGFDM</sequence>
<evidence type="ECO:0000256" key="2">
    <source>
        <dbReference type="SAM" id="MobiDB-lite"/>
    </source>
</evidence>
<dbReference type="PANTHER" id="PTHR11787:SF4">
    <property type="entry name" value="CHM, RAB ESCORT PROTEIN 1"/>
    <property type="match status" value="1"/>
</dbReference>
<feature type="region of interest" description="Disordered" evidence="2">
    <location>
        <begin position="547"/>
        <end position="569"/>
    </location>
</feature>
<reference evidence="3" key="1">
    <citation type="submission" date="2023-02" db="EMBL/GenBank/DDBJ databases">
        <title>Identification and recombinant expression of a fungal hydrolase from Papiliotrema laurentii that hydrolyzes apple cutin and clears colloidal polyester polyurethane.</title>
        <authorList>
            <consortium name="DOE Joint Genome Institute"/>
            <person name="Roman V.A."/>
            <person name="Bojanowski C."/>
            <person name="Crable B.R."/>
            <person name="Wagner D.N."/>
            <person name="Hung C.S."/>
            <person name="Nadeau L.J."/>
            <person name="Schratz L."/>
            <person name="Haridas S."/>
            <person name="Pangilinan J."/>
            <person name="Lipzen A."/>
            <person name="Na H."/>
            <person name="Yan M."/>
            <person name="Ng V."/>
            <person name="Grigoriev I.V."/>
            <person name="Spatafora J.W."/>
            <person name="Barlow D."/>
            <person name="Biffinger J."/>
            <person name="Kelley-Loughnane N."/>
            <person name="Varaljay V.A."/>
            <person name="Crookes-Goodson W.J."/>
        </authorList>
    </citation>
    <scope>NUCLEOTIDE SEQUENCE</scope>
    <source>
        <strain evidence="3">5307AH</strain>
    </source>
</reference>
<keyword evidence="4" id="KW-1185">Reference proteome</keyword>
<dbReference type="Gene3D" id="3.50.50.60">
    <property type="entry name" value="FAD/NAD(P)-binding domain"/>
    <property type="match status" value="1"/>
</dbReference>
<organism evidence="3 4">
    <name type="scientific">Papiliotrema laurentii</name>
    <name type="common">Cryptococcus laurentii</name>
    <dbReference type="NCBI Taxonomy" id="5418"/>
    <lineage>
        <taxon>Eukaryota</taxon>
        <taxon>Fungi</taxon>
        <taxon>Dikarya</taxon>
        <taxon>Basidiomycota</taxon>
        <taxon>Agaricomycotina</taxon>
        <taxon>Tremellomycetes</taxon>
        <taxon>Tremellales</taxon>
        <taxon>Rhynchogastremaceae</taxon>
        <taxon>Papiliotrema</taxon>
    </lineage>
</organism>
<proteinExistence type="inferred from homology"/>
<name>A0AAD9FWT0_PAPLA</name>
<dbReference type="GO" id="GO:0005092">
    <property type="term" value="F:GDP-dissociation inhibitor activity"/>
    <property type="evidence" value="ECO:0007669"/>
    <property type="project" value="InterPro"/>
</dbReference>
<protein>
    <submittedName>
        <fullName evidence="3">GDP dissociation inhibitor-domain-containing protein</fullName>
    </submittedName>
</protein>
<dbReference type="SUPFAM" id="SSF54373">
    <property type="entry name" value="FAD-linked reductases, C-terminal domain"/>
    <property type="match status" value="1"/>
</dbReference>
<evidence type="ECO:0000313" key="4">
    <source>
        <dbReference type="Proteomes" id="UP001182556"/>
    </source>
</evidence>
<dbReference type="Gene3D" id="1.10.405.10">
    <property type="entry name" value="Guanine Nucleotide Dissociation Inhibitor, domain 1"/>
    <property type="match status" value="1"/>
</dbReference>
<dbReference type="GO" id="GO:0005968">
    <property type="term" value="C:Rab-protein geranylgeranyltransferase complex"/>
    <property type="evidence" value="ECO:0007669"/>
    <property type="project" value="TreeGrafter"/>
</dbReference>
<dbReference type="GO" id="GO:0005634">
    <property type="term" value="C:nucleus"/>
    <property type="evidence" value="ECO:0007669"/>
    <property type="project" value="TreeGrafter"/>
</dbReference>
<dbReference type="PRINTS" id="PR00891">
    <property type="entry name" value="RABGDIREP"/>
</dbReference>
<dbReference type="GO" id="GO:0016192">
    <property type="term" value="P:vesicle-mediated transport"/>
    <property type="evidence" value="ECO:0007669"/>
    <property type="project" value="TreeGrafter"/>
</dbReference>
<dbReference type="FunFam" id="1.10.405.10:FF:000003">
    <property type="entry name" value="Rab proteins geranylgeranyltransferase component A"/>
    <property type="match status" value="1"/>
</dbReference>
<dbReference type="InterPro" id="IPR018203">
    <property type="entry name" value="GDP_dissociation_inhibitor"/>
</dbReference>
<dbReference type="EMBL" id="JAODAN010000001">
    <property type="protein sequence ID" value="KAK1927505.1"/>
    <property type="molecule type" value="Genomic_DNA"/>
</dbReference>
<comment type="caution">
    <text evidence="3">The sequence shown here is derived from an EMBL/GenBank/DDBJ whole genome shotgun (WGS) entry which is preliminary data.</text>
</comment>
<evidence type="ECO:0000313" key="3">
    <source>
        <dbReference type="EMBL" id="KAK1927505.1"/>
    </source>
</evidence>
<comment type="similarity">
    <text evidence="1">Belongs to the Rab GDI family.</text>
</comment>
<dbReference type="AlphaFoldDB" id="A0AAD9FWT0"/>
<dbReference type="PANTHER" id="PTHR11787">
    <property type="entry name" value="RAB GDP-DISSOCIATION INHIBITOR"/>
    <property type="match status" value="1"/>
</dbReference>
<dbReference type="Pfam" id="PF00996">
    <property type="entry name" value="GDI"/>
    <property type="match status" value="2"/>
</dbReference>
<accession>A0AAD9FWT0</accession>
<dbReference type="GO" id="GO:0005829">
    <property type="term" value="C:cytosol"/>
    <property type="evidence" value="ECO:0007669"/>
    <property type="project" value="TreeGrafter"/>
</dbReference>
<evidence type="ECO:0000256" key="1">
    <source>
        <dbReference type="ARBA" id="ARBA00005593"/>
    </source>
</evidence>
<dbReference type="InterPro" id="IPR036188">
    <property type="entry name" value="FAD/NAD-bd_sf"/>
</dbReference>
<gene>
    <name evidence="3" type="ORF">DB88DRAFT_478253</name>
</gene>
<dbReference type="Gene3D" id="3.30.519.10">
    <property type="entry name" value="Guanine Nucleotide Dissociation Inhibitor, domain 2"/>
    <property type="match status" value="1"/>
</dbReference>
<dbReference type="Proteomes" id="UP001182556">
    <property type="component" value="Unassembled WGS sequence"/>
</dbReference>
<feature type="compositionally biased region" description="Acidic residues" evidence="2">
    <location>
        <begin position="551"/>
        <end position="569"/>
    </location>
</feature>